<name>A0ABV4CAI5_9PSEU</name>
<dbReference type="Gene3D" id="3.90.960.10">
    <property type="entry name" value="YbaK/aminoacyl-tRNA synthetase-associated domain"/>
    <property type="match status" value="1"/>
</dbReference>
<organism evidence="2 3">
    <name type="scientific">Saccharopolyspora cebuensis</name>
    <dbReference type="NCBI Taxonomy" id="418759"/>
    <lineage>
        <taxon>Bacteria</taxon>
        <taxon>Bacillati</taxon>
        <taxon>Actinomycetota</taxon>
        <taxon>Actinomycetes</taxon>
        <taxon>Pseudonocardiales</taxon>
        <taxon>Pseudonocardiaceae</taxon>
        <taxon>Saccharopolyspora</taxon>
    </lineage>
</organism>
<dbReference type="Pfam" id="PF04073">
    <property type="entry name" value="tRNA_edit"/>
    <property type="match status" value="1"/>
</dbReference>
<dbReference type="InterPro" id="IPR036754">
    <property type="entry name" value="YbaK/aa-tRNA-synt-asso_dom_sf"/>
</dbReference>
<gene>
    <name evidence="2" type="ORF">AB8O55_01035</name>
</gene>
<reference evidence="2 3" key="1">
    <citation type="submission" date="2024-08" db="EMBL/GenBank/DDBJ databases">
        <title>Genome mining of Saccharopolyspora cebuensis PGLac3 from Nigerian medicinal plant.</title>
        <authorList>
            <person name="Ezeobiora C.E."/>
            <person name="Igbokwe N.H."/>
            <person name="Amin D.H."/>
            <person name="Mendie U.E."/>
        </authorList>
    </citation>
    <scope>NUCLEOTIDE SEQUENCE [LARGE SCALE GENOMIC DNA]</scope>
    <source>
        <strain evidence="2 3">PGLac3</strain>
    </source>
</reference>
<accession>A0ABV4CAI5</accession>
<comment type="caution">
    <text evidence="2">The sequence shown here is derived from an EMBL/GenBank/DDBJ whole genome shotgun (WGS) entry which is preliminary data.</text>
</comment>
<evidence type="ECO:0000313" key="3">
    <source>
        <dbReference type="Proteomes" id="UP001564626"/>
    </source>
</evidence>
<proteinExistence type="predicted"/>
<dbReference type="Proteomes" id="UP001564626">
    <property type="component" value="Unassembled WGS sequence"/>
</dbReference>
<dbReference type="PANTHER" id="PTHR30411:SF1">
    <property type="entry name" value="CYTOPLASMIC PROTEIN"/>
    <property type="match status" value="1"/>
</dbReference>
<dbReference type="RefSeq" id="WP_345366220.1">
    <property type="nucleotide sequence ID" value="NZ_BAABII010000016.1"/>
</dbReference>
<protein>
    <submittedName>
        <fullName evidence="2">YbaK/EbsC family protein</fullName>
    </submittedName>
</protein>
<dbReference type="CDD" id="cd04333">
    <property type="entry name" value="ProX_deacylase"/>
    <property type="match status" value="1"/>
</dbReference>
<sequence length="163" mass="16711">MSTPEIDQLPPTSRTVAAALRQAGITSTVRHLPDSTRTAADAANALGCPIAAIANSLVFRCDDAPLLVMTSGAHRVDPAALAARLGSGPITRATPDQVRAATGQAIGGVAPVGHPAPISTVVDESLAEHAVIWAAAGTPNTVFSTTYDELRVITRGQPMRVTT</sequence>
<feature type="domain" description="YbaK/aminoacyl-tRNA synthetase-associated" evidence="1">
    <location>
        <begin position="35"/>
        <end position="151"/>
    </location>
</feature>
<evidence type="ECO:0000313" key="2">
    <source>
        <dbReference type="EMBL" id="MEY8037971.1"/>
    </source>
</evidence>
<dbReference type="InterPro" id="IPR007214">
    <property type="entry name" value="YbaK/aa-tRNA-synth-assoc-dom"/>
</dbReference>
<dbReference type="EMBL" id="JBGEHV010000001">
    <property type="protein sequence ID" value="MEY8037971.1"/>
    <property type="molecule type" value="Genomic_DNA"/>
</dbReference>
<dbReference type="PANTHER" id="PTHR30411">
    <property type="entry name" value="CYTOPLASMIC PROTEIN"/>
    <property type="match status" value="1"/>
</dbReference>
<keyword evidence="3" id="KW-1185">Reference proteome</keyword>
<dbReference type="SUPFAM" id="SSF55826">
    <property type="entry name" value="YbaK/ProRS associated domain"/>
    <property type="match status" value="1"/>
</dbReference>
<evidence type="ECO:0000259" key="1">
    <source>
        <dbReference type="Pfam" id="PF04073"/>
    </source>
</evidence>